<reference evidence="2" key="1">
    <citation type="journal article" date="2015" name="Proc. Natl. Acad. Sci. U.S.A.">
        <title>Networks of energetic and metabolic interactions define dynamics in microbial communities.</title>
        <authorList>
            <person name="Embree M."/>
            <person name="Liu J.K."/>
            <person name="Al-Bassam M.M."/>
            <person name="Zengler K."/>
        </authorList>
    </citation>
    <scope>NUCLEOTIDE SEQUENCE</scope>
</reference>
<name>A0A0W8F5H9_9ZZZZ</name>
<dbReference type="EMBL" id="LNQE01001512">
    <property type="protein sequence ID" value="KUG16144.1"/>
    <property type="molecule type" value="Genomic_DNA"/>
</dbReference>
<protein>
    <recommendedName>
        <fullName evidence="1">CHAT domain-containing protein</fullName>
    </recommendedName>
</protein>
<feature type="domain" description="CHAT" evidence="1">
    <location>
        <begin position="1"/>
        <end position="47"/>
    </location>
</feature>
<sequence>MLMIRFYQLWRAEGKQPVQALARAQKELREDTRFWHPFYWAAFYMTGV</sequence>
<dbReference type="AlphaFoldDB" id="A0A0W8F5H9"/>
<evidence type="ECO:0000313" key="2">
    <source>
        <dbReference type="EMBL" id="KUG16144.1"/>
    </source>
</evidence>
<dbReference type="Pfam" id="PF12770">
    <property type="entry name" value="CHAT"/>
    <property type="match status" value="1"/>
</dbReference>
<dbReference type="InterPro" id="IPR024983">
    <property type="entry name" value="CHAT_dom"/>
</dbReference>
<accession>A0A0W8F5H9</accession>
<organism evidence="2">
    <name type="scientific">hydrocarbon metagenome</name>
    <dbReference type="NCBI Taxonomy" id="938273"/>
    <lineage>
        <taxon>unclassified sequences</taxon>
        <taxon>metagenomes</taxon>
        <taxon>ecological metagenomes</taxon>
    </lineage>
</organism>
<gene>
    <name evidence="2" type="ORF">ASZ90_014187</name>
</gene>
<evidence type="ECO:0000259" key="1">
    <source>
        <dbReference type="Pfam" id="PF12770"/>
    </source>
</evidence>
<proteinExistence type="predicted"/>
<comment type="caution">
    <text evidence="2">The sequence shown here is derived from an EMBL/GenBank/DDBJ whole genome shotgun (WGS) entry which is preliminary data.</text>
</comment>